<evidence type="ECO:0000313" key="1">
    <source>
        <dbReference type="EMBL" id="MBO1319322.1"/>
    </source>
</evidence>
<dbReference type="EMBL" id="JAFREP010000010">
    <property type="protein sequence ID" value="MBO1319322.1"/>
    <property type="molecule type" value="Genomic_DNA"/>
</dbReference>
<proteinExistence type="predicted"/>
<evidence type="ECO:0000313" key="2">
    <source>
        <dbReference type="Proteomes" id="UP000664417"/>
    </source>
</evidence>
<name>A0A8J7U371_9BACT</name>
<dbReference type="AlphaFoldDB" id="A0A8J7U371"/>
<accession>A0A8J7U371</accession>
<reference evidence="1" key="1">
    <citation type="submission" date="2021-03" db="EMBL/GenBank/DDBJ databases">
        <authorList>
            <person name="Wang G."/>
        </authorList>
    </citation>
    <scope>NUCLEOTIDE SEQUENCE</scope>
    <source>
        <strain evidence="1">KCTC 12899</strain>
    </source>
</reference>
<keyword evidence="2" id="KW-1185">Reference proteome</keyword>
<sequence length="53" mass="5864">MCLSLDRAILPRFVLGCHFGKRLPNADFMVPTALMHRGELSPDTALVRRVAGL</sequence>
<organism evidence="1 2">
    <name type="scientific">Acanthopleuribacter pedis</name>
    <dbReference type="NCBI Taxonomy" id="442870"/>
    <lineage>
        <taxon>Bacteria</taxon>
        <taxon>Pseudomonadati</taxon>
        <taxon>Acidobacteriota</taxon>
        <taxon>Holophagae</taxon>
        <taxon>Acanthopleuribacterales</taxon>
        <taxon>Acanthopleuribacteraceae</taxon>
        <taxon>Acanthopleuribacter</taxon>
    </lineage>
</organism>
<gene>
    <name evidence="1" type="ORF">J3U88_12690</name>
</gene>
<dbReference type="RefSeq" id="WP_207859143.1">
    <property type="nucleotide sequence ID" value="NZ_JAFREP010000010.1"/>
</dbReference>
<dbReference type="Proteomes" id="UP000664417">
    <property type="component" value="Unassembled WGS sequence"/>
</dbReference>
<comment type="caution">
    <text evidence="1">The sequence shown here is derived from an EMBL/GenBank/DDBJ whole genome shotgun (WGS) entry which is preliminary data.</text>
</comment>
<protein>
    <submittedName>
        <fullName evidence="1">Uncharacterized protein</fullName>
    </submittedName>
</protein>